<dbReference type="PANTHER" id="PTHR10794:SF60">
    <property type="entry name" value="PROTEIN ABHD1"/>
    <property type="match status" value="1"/>
</dbReference>
<evidence type="ECO:0000256" key="28">
    <source>
        <dbReference type="ARBA" id="ARBA00052588"/>
    </source>
</evidence>
<evidence type="ECO:0000256" key="14">
    <source>
        <dbReference type="ARBA" id="ARBA00023721"/>
    </source>
</evidence>
<proteinExistence type="inferred from homology"/>
<comment type="catalytic activity">
    <reaction evidence="30">
        <text>1-hexadecanoyl-2-nonadioyl-sn-glycero-3-phosphocholine + H2O = nonanedioate + 1-hexadecanoyl-sn-glycero-3-phosphocholine + H(+)</text>
        <dbReference type="Rhea" id="RHEA:41388"/>
        <dbReference type="ChEBI" id="CHEBI:15377"/>
        <dbReference type="ChEBI" id="CHEBI:15378"/>
        <dbReference type="ChEBI" id="CHEBI:72998"/>
        <dbReference type="ChEBI" id="CHEBI:78207"/>
        <dbReference type="ChEBI" id="CHEBI:78208"/>
    </reaction>
    <physiologicalReaction direction="left-to-right" evidence="30">
        <dbReference type="Rhea" id="RHEA:41389"/>
    </physiologicalReaction>
</comment>
<comment type="catalytic activity">
    <reaction evidence="23">
        <text>1-octadecanoyl-2-pentanoyl-sn-glycero-3-phosphocholine + H2O = pentanoate + 1-octadecanoyl-sn-glycero-3-phosphocholine + H(+)</text>
        <dbReference type="Rhea" id="RHEA:54460"/>
        <dbReference type="ChEBI" id="CHEBI:15377"/>
        <dbReference type="ChEBI" id="CHEBI:15378"/>
        <dbReference type="ChEBI" id="CHEBI:31011"/>
        <dbReference type="ChEBI" id="CHEBI:73858"/>
        <dbReference type="ChEBI" id="CHEBI:138211"/>
    </reaction>
    <physiologicalReaction direction="left-to-right" evidence="23">
        <dbReference type="Rhea" id="RHEA:54461"/>
    </physiologicalReaction>
</comment>
<reference evidence="36 37" key="1">
    <citation type="submission" date="2021-04" db="EMBL/GenBank/DDBJ databases">
        <authorList>
            <person name="De Guttry C."/>
            <person name="Zahm M."/>
            <person name="Klopp C."/>
            <person name="Cabau C."/>
            <person name="Louis A."/>
            <person name="Berthelot C."/>
            <person name="Parey E."/>
            <person name="Roest Crollius H."/>
            <person name="Montfort J."/>
            <person name="Robinson-Rechavi M."/>
            <person name="Bucao C."/>
            <person name="Bouchez O."/>
            <person name="Gislard M."/>
            <person name="Lluch J."/>
            <person name="Milhes M."/>
            <person name="Lampietro C."/>
            <person name="Lopez Roques C."/>
            <person name="Donnadieu C."/>
            <person name="Braasch I."/>
            <person name="Desvignes T."/>
            <person name="Postlethwait J."/>
            <person name="Bobe J."/>
            <person name="Wedekind C."/>
            <person name="Guiguen Y."/>
        </authorList>
    </citation>
    <scope>NUCLEOTIDE SEQUENCE [LARGE SCALE GENOMIC DNA]</scope>
    <source>
        <strain evidence="36">Cs_M1</strain>
        <tissue evidence="36">Blood</tissue>
    </source>
</reference>
<keyword evidence="37" id="KW-1185">Reference proteome</keyword>
<comment type="catalytic activity">
    <reaction evidence="27">
        <text>1-tetradecanoyl-2-(9Z,12Z-octadecadienoyl)-sn-glycero-3-phosphocholine + H2O = 2-(9Z,12Z-octadecadienoyl)-sn-glycero-3-phosphocholine + tetradecanoate + H(+)</text>
        <dbReference type="Rhea" id="RHEA:54388"/>
        <dbReference type="ChEBI" id="CHEBI:15377"/>
        <dbReference type="ChEBI" id="CHEBI:15378"/>
        <dbReference type="ChEBI" id="CHEBI:30807"/>
        <dbReference type="ChEBI" id="CHEBI:76084"/>
        <dbReference type="ChEBI" id="CHEBI:86094"/>
    </reaction>
    <physiologicalReaction direction="left-to-right" evidence="27">
        <dbReference type="Rhea" id="RHEA:54389"/>
    </physiologicalReaction>
</comment>
<keyword evidence="11" id="KW-0472">Membrane</keyword>
<evidence type="ECO:0000256" key="33">
    <source>
        <dbReference type="ARBA" id="ARBA00071303"/>
    </source>
</evidence>
<evidence type="ECO:0000256" key="7">
    <source>
        <dbReference type="ARBA" id="ARBA00022801"/>
    </source>
</evidence>
<evidence type="ECO:0000256" key="22">
    <source>
        <dbReference type="ARBA" id="ARBA00050276"/>
    </source>
</evidence>
<evidence type="ECO:0000256" key="34">
    <source>
        <dbReference type="ARBA" id="ARBA00082158"/>
    </source>
</evidence>
<evidence type="ECO:0000256" key="26">
    <source>
        <dbReference type="ARBA" id="ARBA00052087"/>
    </source>
</evidence>
<dbReference type="GO" id="GO:0016020">
    <property type="term" value="C:membrane"/>
    <property type="evidence" value="ECO:0007669"/>
    <property type="project" value="UniProtKB-SubCell"/>
</dbReference>
<name>A0AAN8KYB0_9TELE</name>
<comment type="catalytic activity">
    <reaction evidence="20">
        <text>1-octadecanoyl-2-nonanoyl-sn-glycero-3-phosphocholine + H2O = nonanoate + 1-octadecanoyl-sn-glycero-3-phosphocholine + H(+)</text>
        <dbReference type="Rhea" id="RHEA:54472"/>
        <dbReference type="ChEBI" id="CHEBI:15377"/>
        <dbReference type="ChEBI" id="CHEBI:15378"/>
        <dbReference type="ChEBI" id="CHEBI:32361"/>
        <dbReference type="ChEBI" id="CHEBI:73858"/>
        <dbReference type="ChEBI" id="CHEBI:138214"/>
    </reaction>
    <physiologicalReaction direction="left-to-right" evidence="20">
        <dbReference type="Rhea" id="RHEA:54473"/>
    </physiologicalReaction>
</comment>
<dbReference type="PANTHER" id="PTHR10794">
    <property type="entry name" value="ABHYDROLASE DOMAIN-CONTAINING PROTEIN"/>
    <property type="match status" value="1"/>
</dbReference>
<evidence type="ECO:0000256" key="32">
    <source>
        <dbReference type="ARBA" id="ARBA00059841"/>
    </source>
</evidence>
<dbReference type="Proteomes" id="UP001356427">
    <property type="component" value="Unassembled WGS sequence"/>
</dbReference>
<keyword evidence="8" id="KW-0735">Signal-anchor</keyword>
<evidence type="ECO:0000256" key="24">
    <source>
        <dbReference type="ARBA" id="ARBA00051164"/>
    </source>
</evidence>
<evidence type="ECO:0000259" key="35">
    <source>
        <dbReference type="Pfam" id="PF00561"/>
    </source>
</evidence>
<accession>A0AAN8KYB0</accession>
<dbReference type="GO" id="GO:0004623">
    <property type="term" value="F:phospholipase A2 activity"/>
    <property type="evidence" value="ECO:0007669"/>
    <property type="project" value="UniProtKB-EC"/>
</dbReference>
<comment type="caution">
    <text evidence="36">The sequence shown here is derived from an EMBL/GenBank/DDBJ whole genome shotgun (WGS) entry which is preliminary data.</text>
</comment>
<evidence type="ECO:0000256" key="23">
    <source>
        <dbReference type="ARBA" id="ARBA00050674"/>
    </source>
</evidence>
<dbReference type="EC" id="3.1.1.32" evidence="3"/>
<dbReference type="GO" id="GO:0046470">
    <property type="term" value="P:phosphatidylcholine metabolic process"/>
    <property type="evidence" value="ECO:0007669"/>
    <property type="project" value="UniProtKB-ARBA"/>
</dbReference>
<evidence type="ECO:0000256" key="10">
    <source>
        <dbReference type="ARBA" id="ARBA00023098"/>
    </source>
</evidence>
<evidence type="ECO:0000256" key="31">
    <source>
        <dbReference type="ARBA" id="ARBA00052894"/>
    </source>
</evidence>
<comment type="catalytic activity">
    <reaction evidence="16">
        <text>1-hexadecanoyl-2-(5-oxopentanoyl)-sn-glycero-3-phosphocholine + H2O = 5-oxopentanoate + 1-hexadecanoyl-sn-glycero-3-phosphocholine + H(+)</text>
        <dbReference type="Rhea" id="RHEA:40483"/>
        <dbReference type="ChEBI" id="CHEBI:15377"/>
        <dbReference type="ChEBI" id="CHEBI:15378"/>
        <dbReference type="ChEBI" id="CHEBI:16120"/>
        <dbReference type="ChEBI" id="CHEBI:72998"/>
        <dbReference type="ChEBI" id="CHEBI:77890"/>
    </reaction>
    <physiologicalReaction direction="left-to-right" evidence="16">
        <dbReference type="Rhea" id="RHEA:40484"/>
    </physiologicalReaction>
</comment>
<evidence type="ECO:0000256" key="1">
    <source>
        <dbReference type="ARBA" id="ARBA00004606"/>
    </source>
</evidence>
<comment type="catalytic activity">
    <reaction evidence="18">
        <text>1-hexadecanoyl-2-glutaroyl-sn-glycero-3-phosphocholine + H2O = glutarate + 1-hexadecanoyl-sn-glycero-3-phosphocholine + H(+)</text>
        <dbReference type="Rhea" id="RHEA:41159"/>
        <dbReference type="ChEBI" id="CHEBI:15377"/>
        <dbReference type="ChEBI" id="CHEBI:15378"/>
        <dbReference type="ChEBI" id="CHEBI:30921"/>
        <dbReference type="ChEBI" id="CHEBI:72998"/>
        <dbReference type="ChEBI" id="CHEBI:77756"/>
    </reaction>
    <physiologicalReaction direction="left-to-right" evidence="18">
        <dbReference type="Rhea" id="RHEA:41160"/>
    </physiologicalReaction>
</comment>
<keyword evidence="5" id="KW-0719">Serine esterase</keyword>
<evidence type="ECO:0000256" key="21">
    <source>
        <dbReference type="ARBA" id="ARBA00050195"/>
    </source>
</evidence>
<dbReference type="EC" id="3.1.1.4" evidence="4"/>
<evidence type="ECO:0000256" key="11">
    <source>
        <dbReference type="ARBA" id="ARBA00023136"/>
    </source>
</evidence>
<comment type="function">
    <text evidence="32">Phospholipase that may play a role in phospholipids remodeling. May selectively cleave myristate (C14)-containing phosphatidylcholines through its predominant phospholipase 1 activity, cleaving preferentially acyl groups in sn1 position. In parallel, may have a minor phospholipase 2 activity acting on acyl groups in position sn2. In addition to (C14)-containing phosphatidylcholines, may also act on other medium-chain-containing and oxidatively truncated phospholipids.</text>
</comment>
<protein>
    <recommendedName>
        <fullName evidence="33">Phospholipase ABHD3</fullName>
        <ecNumber evidence="3">3.1.1.32</ecNumber>
        <ecNumber evidence="4">3.1.1.4</ecNumber>
    </recommendedName>
    <alternativeName>
        <fullName evidence="34">Abhydrolase domain-containing protein 3</fullName>
    </alternativeName>
</protein>
<comment type="catalytic activity">
    <reaction evidence="19">
        <text>1,2-ditetradecanoyl-sn-glycero-3-phosphocholine + H2O = 1-tetradecanoyl-sn-glycero-3-phosphocholine + tetradecanoate + H(+)</text>
        <dbReference type="Rhea" id="RHEA:54456"/>
        <dbReference type="ChEBI" id="CHEBI:15377"/>
        <dbReference type="ChEBI" id="CHEBI:15378"/>
        <dbReference type="ChEBI" id="CHEBI:30807"/>
        <dbReference type="ChEBI" id="CHEBI:45240"/>
        <dbReference type="ChEBI" id="CHEBI:64489"/>
    </reaction>
    <physiologicalReaction direction="left-to-right" evidence="19">
        <dbReference type="Rhea" id="RHEA:54457"/>
    </physiologicalReaction>
</comment>
<evidence type="ECO:0000256" key="5">
    <source>
        <dbReference type="ARBA" id="ARBA00022487"/>
    </source>
</evidence>
<evidence type="ECO:0000256" key="17">
    <source>
        <dbReference type="ARBA" id="ARBA00048288"/>
    </source>
</evidence>
<dbReference type="SUPFAM" id="SSF53474">
    <property type="entry name" value="alpha/beta-Hydrolases"/>
    <property type="match status" value="1"/>
</dbReference>
<dbReference type="GO" id="GO:0051793">
    <property type="term" value="P:medium-chain fatty acid catabolic process"/>
    <property type="evidence" value="ECO:0007669"/>
    <property type="project" value="TreeGrafter"/>
</dbReference>
<dbReference type="GO" id="GO:0008126">
    <property type="term" value="F:acetylesterase activity"/>
    <property type="evidence" value="ECO:0007669"/>
    <property type="project" value="TreeGrafter"/>
</dbReference>
<dbReference type="InterPro" id="IPR000073">
    <property type="entry name" value="AB_hydrolase_1"/>
</dbReference>
<evidence type="ECO:0000256" key="8">
    <source>
        <dbReference type="ARBA" id="ARBA00022968"/>
    </source>
</evidence>
<evidence type="ECO:0000256" key="9">
    <source>
        <dbReference type="ARBA" id="ARBA00022989"/>
    </source>
</evidence>
<comment type="catalytic activity">
    <reaction evidence="22">
        <text>1-O-hexadecyl-2-nonadioyl-sn-glycero-3-phosphocholine + H2O = nonanedioate + 1-O-hexadecyl-sn-glycero-3-phosphocholine + H(+)</text>
        <dbReference type="Rhea" id="RHEA:54552"/>
        <dbReference type="ChEBI" id="CHEBI:15377"/>
        <dbReference type="ChEBI" id="CHEBI:15378"/>
        <dbReference type="ChEBI" id="CHEBI:64496"/>
        <dbReference type="ChEBI" id="CHEBI:78208"/>
        <dbReference type="ChEBI" id="CHEBI:138269"/>
    </reaction>
    <physiologicalReaction direction="left-to-right" evidence="22">
        <dbReference type="Rhea" id="RHEA:54553"/>
    </physiologicalReaction>
</comment>
<evidence type="ECO:0000256" key="16">
    <source>
        <dbReference type="ARBA" id="ARBA00047611"/>
    </source>
</evidence>
<evidence type="ECO:0000313" key="37">
    <source>
        <dbReference type="Proteomes" id="UP001356427"/>
    </source>
</evidence>
<evidence type="ECO:0000256" key="13">
    <source>
        <dbReference type="ARBA" id="ARBA00023422"/>
    </source>
</evidence>
<comment type="subcellular location">
    <subcellularLocation>
        <location evidence="1">Membrane</location>
        <topology evidence="1">Single-pass type II membrane protein</topology>
    </subcellularLocation>
</comment>
<evidence type="ECO:0000256" key="19">
    <source>
        <dbReference type="ARBA" id="ARBA00050145"/>
    </source>
</evidence>
<comment type="catalytic activity">
    <reaction evidence="15">
        <text>a 1,2-diacyl-sn-glycero-3-phosphocholine + H2O = a 2-acyl-sn-glycero-3-phosphocholine + a fatty acid + H(+)</text>
        <dbReference type="Rhea" id="RHEA:18689"/>
        <dbReference type="ChEBI" id="CHEBI:15377"/>
        <dbReference type="ChEBI" id="CHEBI:15378"/>
        <dbReference type="ChEBI" id="CHEBI:28868"/>
        <dbReference type="ChEBI" id="CHEBI:57643"/>
        <dbReference type="ChEBI" id="CHEBI:57875"/>
        <dbReference type="EC" id="3.1.1.32"/>
    </reaction>
    <physiologicalReaction direction="left-to-right" evidence="15">
        <dbReference type="Rhea" id="RHEA:18690"/>
    </physiologicalReaction>
</comment>
<keyword evidence="12" id="KW-1208">Phospholipid metabolism</keyword>
<comment type="catalytic activity">
    <reaction evidence="31">
        <text>1,2-ditetradecanoyl-sn-glycero-3-phosphocholine + H2O = 2-tetradecanoyl-sn-glycero-3-phosphocholine + tetradecanoate + H(+)</text>
        <dbReference type="Rhea" id="RHEA:54404"/>
        <dbReference type="ChEBI" id="CHEBI:15377"/>
        <dbReference type="ChEBI" id="CHEBI:15378"/>
        <dbReference type="ChEBI" id="CHEBI:30807"/>
        <dbReference type="ChEBI" id="CHEBI:45240"/>
        <dbReference type="ChEBI" id="CHEBI:131738"/>
    </reaction>
    <physiologicalReaction direction="left-to-right" evidence="31">
        <dbReference type="Rhea" id="RHEA:54405"/>
    </physiologicalReaction>
</comment>
<evidence type="ECO:0000256" key="20">
    <source>
        <dbReference type="ARBA" id="ARBA00050182"/>
    </source>
</evidence>
<evidence type="ECO:0000256" key="15">
    <source>
        <dbReference type="ARBA" id="ARBA00036688"/>
    </source>
</evidence>
<keyword evidence="9" id="KW-1133">Transmembrane helix</keyword>
<gene>
    <name evidence="36" type="ORF">J4Q44_G00320920</name>
</gene>
<keyword evidence="10" id="KW-0443">Lipid metabolism</keyword>
<organism evidence="36 37">
    <name type="scientific">Coregonus suidteri</name>
    <dbReference type="NCBI Taxonomy" id="861788"/>
    <lineage>
        <taxon>Eukaryota</taxon>
        <taxon>Metazoa</taxon>
        <taxon>Chordata</taxon>
        <taxon>Craniata</taxon>
        <taxon>Vertebrata</taxon>
        <taxon>Euteleostomi</taxon>
        <taxon>Actinopterygii</taxon>
        <taxon>Neopterygii</taxon>
        <taxon>Teleostei</taxon>
        <taxon>Protacanthopterygii</taxon>
        <taxon>Salmoniformes</taxon>
        <taxon>Salmonidae</taxon>
        <taxon>Coregoninae</taxon>
        <taxon>Coregonus</taxon>
    </lineage>
</organism>
<dbReference type="Gene3D" id="3.40.50.1820">
    <property type="entry name" value="alpha/beta hydrolase"/>
    <property type="match status" value="1"/>
</dbReference>
<comment type="catalytic activity">
    <reaction evidence="13">
        <text>a 1,2-diacyl-sn-glycero-3-phosphocholine + H2O = a 1-acyl-sn-glycero-3-phosphocholine + a fatty acid + H(+)</text>
        <dbReference type="Rhea" id="RHEA:15801"/>
        <dbReference type="ChEBI" id="CHEBI:15377"/>
        <dbReference type="ChEBI" id="CHEBI:15378"/>
        <dbReference type="ChEBI" id="CHEBI:28868"/>
        <dbReference type="ChEBI" id="CHEBI:57643"/>
        <dbReference type="ChEBI" id="CHEBI:58168"/>
        <dbReference type="EC" id="3.1.1.4"/>
    </reaction>
    <physiologicalReaction direction="left-to-right" evidence="13">
        <dbReference type="Rhea" id="RHEA:15802"/>
    </physiologicalReaction>
</comment>
<evidence type="ECO:0000256" key="4">
    <source>
        <dbReference type="ARBA" id="ARBA00013278"/>
    </source>
</evidence>
<comment type="catalytic activity">
    <reaction evidence="25">
        <text>1-tetradecanoyl-2-(9Z,12Z-octadecadienoyl)-sn-glycero-3-phosphocholine + H2O = 1-tetradecanoyl-sn-glycero-3-phosphocholine + (9Z,12Z)-octadecadienoate + H(+)</text>
        <dbReference type="Rhea" id="RHEA:54392"/>
        <dbReference type="ChEBI" id="CHEBI:15377"/>
        <dbReference type="ChEBI" id="CHEBI:15378"/>
        <dbReference type="ChEBI" id="CHEBI:30245"/>
        <dbReference type="ChEBI" id="CHEBI:64489"/>
        <dbReference type="ChEBI" id="CHEBI:86094"/>
    </reaction>
    <physiologicalReaction direction="left-to-right" evidence="25">
        <dbReference type="Rhea" id="RHEA:54393"/>
    </physiologicalReaction>
</comment>
<evidence type="ECO:0000256" key="27">
    <source>
        <dbReference type="ARBA" id="ARBA00052144"/>
    </source>
</evidence>
<comment type="catalytic activity">
    <reaction evidence="26">
        <text>1-octadecanoyl-2-acetyl-sn-glycero-3-phosphocholine + H2O = 1-octadecanoyl-sn-glycero-3-phosphocholine + acetate + H(+)</text>
        <dbReference type="Rhea" id="RHEA:54408"/>
        <dbReference type="ChEBI" id="CHEBI:15377"/>
        <dbReference type="ChEBI" id="CHEBI:15378"/>
        <dbReference type="ChEBI" id="CHEBI:30089"/>
        <dbReference type="ChEBI" id="CHEBI:73858"/>
        <dbReference type="ChEBI" id="CHEBI:75220"/>
    </reaction>
    <physiologicalReaction direction="left-to-right" evidence="26">
        <dbReference type="Rhea" id="RHEA:54409"/>
    </physiologicalReaction>
</comment>
<sequence>MFVLNACQIMFPSEDLTETLRTLQAEIAYLDIPQVVLLTHVDKVCHAVQEDVTFVYSIRILQEKLQKAAEVVVLPVSYVLPTSEFASVCHRSTVMLLSHSDLWKVSLEYISRPCTVVLATITAALYYLWGREGQTPVLVCSDAFRVFLQRHCPVVAERFSPTPWCWGGRLQTLVRVLIKSSPQVDYRNELIRTADGGQISLDWVDNGASAAYPECYSRPTVLILPGLTGNSRQTYVLHAVSQATRRGYRCVVFNNRGFGGEELLTPLTFCAADTSDLERVVLHVRELFPQAPLLGTGVSLGGMLLLNYLARKGSEAGLVAGLTMSVSWDTLESCASLEQPINRLIFNRHLASSLCRAINRHRKMLETVVDVDHVLKARTIREFDERYTSVMFGYKSCLDYYQEASPNYKLPRTTVPILCLNAADDPFSPKHALPVALAKRLPNVALLVTSHGGHIGYLEGLYPRGEGYMDRLFGQFIQAAFDHPGDLKGACSIKEDLLD</sequence>
<evidence type="ECO:0000256" key="18">
    <source>
        <dbReference type="ARBA" id="ARBA00048471"/>
    </source>
</evidence>
<comment type="catalytic activity">
    <reaction evidence="28">
        <text>1-octadecanoyl-2-hexanoyl-sn-glycero-3-phosphocholine + H2O = hexanoate + 1-octadecanoyl-sn-glycero-3-phosphocholine + H(+)</text>
        <dbReference type="Rhea" id="RHEA:54464"/>
        <dbReference type="ChEBI" id="CHEBI:15377"/>
        <dbReference type="ChEBI" id="CHEBI:15378"/>
        <dbReference type="ChEBI" id="CHEBI:17120"/>
        <dbReference type="ChEBI" id="CHEBI:73858"/>
        <dbReference type="ChEBI" id="CHEBI:138212"/>
    </reaction>
    <physiologicalReaction direction="left-to-right" evidence="28">
        <dbReference type="Rhea" id="RHEA:54465"/>
    </physiologicalReaction>
</comment>
<dbReference type="Pfam" id="PF00561">
    <property type="entry name" value="Abhydrolase_1"/>
    <property type="match status" value="1"/>
</dbReference>
<dbReference type="GO" id="GO:0051792">
    <property type="term" value="P:medium-chain fatty acid biosynthetic process"/>
    <property type="evidence" value="ECO:0007669"/>
    <property type="project" value="TreeGrafter"/>
</dbReference>
<dbReference type="GO" id="GO:0047372">
    <property type="term" value="F:monoacylglycerol lipase activity"/>
    <property type="evidence" value="ECO:0007669"/>
    <property type="project" value="TreeGrafter"/>
</dbReference>
<evidence type="ECO:0000256" key="30">
    <source>
        <dbReference type="ARBA" id="ARBA00052808"/>
    </source>
</evidence>
<dbReference type="InterPro" id="IPR029058">
    <property type="entry name" value="AB_hydrolase_fold"/>
</dbReference>
<keyword evidence="6" id="KW-0812">Transmembrane</keyword>
<keyword evidence="7" id="KW-0378">Hydrolase</keyword>
<evidence type="ECO:0000256" key="6">
    <source>
        <dbReference type="ARBA" id="ARBA00022692"/>
    </source>
</evidence>
<dbReference type="AlphaFoldDB" id="A0AAN8KYB0"/>
<evidence type="ECO:0000256" key="2">
    <source>
        <dbReference type="ARBA" id="ARBA00010884"/>
    </source>
</evidence>
<comment type="similarity">
    <text evidence="2">Belongs to the AB hydrolase superfamily. AB hydrolase 4 family.</text>
</comment>
<dbReference type="GO" id="GO:0008970">
    <property type="term" value="F:phospholipase A1 activity"/>
    <property type="evidence" value="ECO:0007669"/>
    <property type="project" value="UniProtKB-EC"/>
</dbReference>
<evidence type="ECO:0000256" key="12">
    <source>
        <dbReference type="ARBA" id="ARBA00023264"/>
    </source>
</evidence>
<comment type="catalytic activity">
    <reaction evidence="21">
        <text>1-tetradecanoyl-2-(4Z,7Z,10Z,13Z,16Z,19Z-docosahexaenoyl)-sn-glycero-3-phosphocholine + H2O = 2-(4Z,7Z,10Z,13Z,16Z,19Z-docosahexaenoyl)-sn-glycero-3-phosphocholine + tetradecanoate + H(+)</text>
        <dbReference type="Rhea" id="RHEA:54400"/>
        <dbReference type="ChEBI" id="CHEBI:15377"/>
        <dbReference type="ChEBI" id="CHEBI:15378"/>
        <dbReference type="ChEBI" id="CHEBI:30807"/>
        <dbReference type="ChEBI" id="CHEBI:76085"/>
        <dbReference type="ChEBI" id="CHEBI:86162"/>
    </reaction>
    <physiologicalReaction direction="left-to-right" evidence="21">
        <dbReference type="Rhea" id="RHEA:54401"/>
    </physiologicalReaction>
</comment>
<comment type="catalytic activity">
    <reaction evidence="17">
        <text>1-hexadecanoyl-2-(9-oxononanoyl)-sn-glycero-3-phosphocholine + H2O = 9-oxononanoate + 1-hexadecanoyl-sn-glycero-3-phosphocholine + H(+)</text>
        <dbReference type="Rhea" id="RHEA:41179"/>
        <dbReference type="ChEBI" id="CHEBI:15377"/>
        <dbReference type="ChEBI" id="CHEBI:15378"/>
        <dbReference type="ChEBI" id="CHEBI:61042"/>
        <dbReference type="ChEBI" id="CHEBI:72998"/>
        <dbReference type="ChEBI" id="CHEBI:77812"/>
    </reaction>
    <physiologicalReaction direction="left-to-right" evidence="17">
        <dbReference type="Rhea" id="RHEA:41180"/>
    </physiologicalReaction>
</comment>
<dbReference type="FunFam" id="3.40.50.1820:FF:000079">
    <property type="entry name" value="Abhydrolase domain-containing 3"/>
    <property type="match status" value="1"/>
</dbReference>
<comment type="catalytic activity">
    <reaction evidence="24">
        <text>1-tetradecanoyl-2-(5Z,8Z,11Z,14Z-eicosatetraenoyl)-sn-glycero-3-phosphocholine + H2O = 2-(5Z,8Z,11Z,14Z)-eicosatetraenoyl-sn-glycero-3-phosphocholine + tetradecanoate + H(+)</text>
        <dbReference type="Rhea" id="RHEA:54396"/>
        <dbReference type="ChEBI" id="CHEBI:15377"/>
        <dbReference type="ChEBI" id="CHEBI:15378"/>
        <dbReference type="ChEBI" id="CHEBI:30807"/>
        <dbReference type="ChEBI" id="CHEBI:76079"/>
        <dbReference type="ChEBI" id="CHEBI:86102"/>
    </reaction>
    <physiologicalReaction direction="left-to-right" evidence="24">
        <dbReference type="Rhea" id="RHEA:54397"/>
    </physiologicalReaction>
</comment>
<feature type="domain" description="AB hydrolase-1" evidence="35">
    <location>
        <begin position="219"/>
        <end position="460"/>
    </location>
</feature>
<evidence type="ECO:0000256" key="3">
    <source>
        <dbReference type="ARBA" id="ARBA00013179"/>
    </source>
</evidence>
<evidence type="ECO:0000256" key="25">
    <source>
        <dbReference type="ARBA" id="ARBA00051705"/>
    </source>
</evidence>
<comment type="catalytic activity">
    <reaction evidence="14">
        <text>1-O-hexadecyl-2-acetyl-sn-glycero-3-phosphocholine + H2O = 1-O-hexadecyl-sn-glycero-3-phosphocholine + acetate + H(+)</text>
        <dbReference type="Rhea" id="RHEA:40479"/>
        <dbReference type="ChEBI" id="CHEBI:15377"/>
        <dbReference type="ChEBI" id="CHEBI:15378"/>
        <dbReference type="ChEBI" id="CHEBI:30089"/>
        <dbReference type="ChEBI" id="CHEBI:44811"/>
        <dbReference type="ChEBI" id="CHEBI:64496"/>
    </reaction>
    <physiologicalReaction direction="left-to-right" evidence="14">
        <dbReference type="Rhea" id="RHEA:40480"/>
    </physiologicalReaction>
</comment>
<dbReference type="InterPro" id="IPR050960">
    <property type="entry name" value="AB_hydrolase_4_sf"/>
</dbReference>
<evidence type="ECO:0000256" key="29">
    <source>
        <dbReference type="ARBA" id="ARBA00052747"/>
    </source>
</evidence>
<dbReference type="EMBL" id="JAGTTL010000031">
    <property type="protein sequence ID" value="KAK6297509.1"/>
    <property type="molecule type" value="Genomic_DNA"/>
</dbReference>
<comment type="catalytic activity">
    <reaction evidence="29">
        <text>1-octadecanoyl-2-octanoyl-sn-glycero-3-phosphocholine + H2O = 1-octadecanoyl-sn-glycero-3-phosphocholine + octanoate + H(+)</text>
        <dbReference type="Rhea" id="RHEA:54468"/>
        <dbReference type="ChEBI" id="CHEBI:15377"/>
        <dbReference type="ChEBI" id="CHEBI:15378"/>
        <dbReference type="ChEBI" id="CHEBI:25646"/>
        <dbReference type="ChEBI" id="CHEBI:73858"/>
        <dbReference type="ChEBI" id="CHEBI:138213"/>
    </reaction>
    <physiologicalReaction direction="left-to-right" evidence="29">
        <dbReference type="Rhea" id="RHEA:54469"/>
    </physiologicalReaction>
</comment>
<evidence type="ECO:0000313" key="36">
    <source>
        <dbReference type="EMBL" id="KAK6297509.1"/>
    </source>
</evidence>